<feature type="transmembrane region" description="Helical" evidence="1">
    <location>
        <begin position="154"/>
        <end position="174"/>
    </location>
</feature>
<dbReference type="Proteomes" id="UP000093129">
    <property type="component" value="Unassembled WGS sequence"/>
</dbReference>
<name>A0A1B9C122_9PROT</name>
<accession>A0A1B9C122</accession>
<feature type="transmembrane region" description="Helical" evidence="1">
    <location>
        <begin position="194"/>
        <end position="214"/>
    </location>
</feature>
<feature type="transmembrane region" description="Helical" evidence="1">
    <location>
        <begin position="20"/>
        <end position="41"/>
    </location>
</feature>
<comment type="caution">
    <text evidence="2">The sequence shown here is derived from an EMBL/GenBank/DDBJ whole genome shotgun (WGS) entry which is preliminary data.</text>
</comment>
<protein>
    <recommendedName>
        <fullName evidence="4">Integral membrane protein</fullName>
    </recommendedName>
</protein>
<evidence type="ECO:0008006" key="4">
    <source>
        <dbReference type="Google" id="ProtNLM"/>
    </source>
</evidence>
<feature type="transmembrane region" description="Helical" evidence="1">
    <location>
        <begin position="53"/>
        <end position="77"/>
    </location>
</feature>
<proteinExistence type="predicted"/>
<organism evidence="2 3">
    <name type="scientific">Acidithiobacillus ferrivorans</name>
    <dbReference type="NCBI Taxonomy" id="160808"/>
    <lineage>
        <taxon>Bacteria</taxon>
        <taxon>Pseudomonadati</taxon>
        <taxon>Pseudomonadota</taxon>
        <taxon>Acidithiobacillia</taxon>
        <taxon>Acidithiobacillales</taxon>
        <taxon>Acidithiobacillaceae</taxon>
        <taxon>Acidithiobacillus</taxon>
    </lineage>
</organism>
<dbReference type="AlphaFoldDB" id="A0A1B9C122"/>
<dbReference type="InterPro" id="IPR049713">
    <property type="entry name" value="Pr6Pr-like"/>
</dbReference>
<reference evidence="2 3" key="1">
    <citation type="submission" date="2016-07" db="EMBL/GenBank/DDBJ databases">
        <title>Draft genome of a psychrotolerant acidophile Acidithiobacillus ferrivorans strain YL15.</title>
        <authorList>
            <person name="Peng T."/>
            <person name="Ma L."/>
            <person name="Nan M."/>
            <person name="An N."/>
            <person name="Wang M."/>
            <person name="Qiu G."/>
            <person name="Zeng W."/>
        </authorList>
    </citation>
    <scope>NUCLEOTIDE SEQUENCE [LARGE SCALE GENOMIC DNA]</scope>
    <source>
        <strain evidence="2 3">YL15</strain>
    </source>
</reference>
<sequence>MNGSPSQVGVTRGRRFKPFVAISAALGWVALALQFTLSLRVSIAHGKGVFGGLAIYFSFFTILTNFLVALALTASLLRVRSSVAEFFTRPGVNTGIEASIALVGIAYALLLQHLWHPEGLQLVADMLLHYVMPSLFLVYWWVAVPKADTRWTSVFVWMLYPVLYFMYAMTRGALSGVYPYPFINAAELGYRQALANALGVLAGFVVLALTLVTVERFKGGAASGFAVRKPTPSLAQERRLRSEGEDDVQ</sequence>
<dbReference type="NCBIfam" id="NF038065">
    <property type="entry name" value="Pr6Pr"/>
    <property type="match status" value="1"/>
</dbReference>
<keyword evidence="1" id="KW-1133">Transmembrane helix</keyword>
<gene>
    <name evidence="2" type="ORF">BBC27_00525</name>
</gene>
<feature type="transmembrane region" description="Helical" evidence="1">
    <location>
        <begin position="98"/>
        <end position="116"/>
    </location>
</feature>
<evidence type="ECO:0000256" key="1">
    <source>
        <dbReference type="SAM" id="Phobius"/>
    </source>
</evidence>
<evidence type="ECO:0000313" key="2">
    <source>
        <dbReference type="EMBL" id="OCB03623.1"/>
    </source>
</evidence>
<keyword evidence="1" id="KW-0812">Transmembrane</keyword>
<evidence type="ECO:0000313" key="3">
    <source>
        <dbReference type="Proteomes" id="UP000093129"/>
    </source>
</evidence>
<feature type="transmembrane region" description="Helical" evidence="1">
    <location>
        <begin position="122"/>
        <end position="142"/>
    </location>
</feature>
<keyword evidence="1" id="KW-0472">Membrane</keyword>
<dbReference type="EMBL" id="MASQ01000057">
    <property type="protein sequence ID" value="OCB03623.1"/>
    <property type="molecule type" value="Genomic_DNA"/>
</dbReference>